<dbReference type="Pfam" id="PF02515">
    <property type="entry name" value="CoA_transf_3"/>
    <property type="match status" value="1"/>
</dbReference>
<reference evidence="2 3" key="1">
    <citation type="submission" date="2020-04" db="EMBL/GenBank/DDBJ databases">
        <authorList>
            <person name="Zhang R."/>
            <person name="Schippers A."/>
        </authorList>
    </citation>
    <scope>NUCLEOTIDE SEQUENCE [LARGE SCALE GENOMIC DNA]</scope>
    <source>
        <strain evidence="2 3">DSM 109850</strain>
    </source>
</reference>
<accession>A0A7Y0L6E1</accession>
<dbReference type="Proteomes" id="UP000533476">
    <property type="component" value="Unassembled WGS sequence"/>
</dbReference>
<dbReference type="SUPFAM" id="SSF89796">
    <property type="entry name" value="CoA-transferase family III (CaiB/BaiF)"/>
    <property type="match status" value="1"/>
</dbReference>
<evidence type="ECO:0000313" key="2">
    <source>
        <dbReference type="EMBL" id="NMP23782.1"/>
    </source>
</evidence>
<keyword evidence="3" id="KW-1185">Reference proteome</keyword>
<evidence type="ECO:0000256" key="1">
    <source>
        <dbReference type="ARBA" id="ARBA00022679"/>
    </source>
</evidence>
<dbReference type="AlphaFoldDB" id="A0A7Y0L6E1"/>
<comment type="caution">
    <text evidence="2">The sequence shown here is derived from an EMBL/GenBank/DDBJ whole genome shotgun (WGS) entry which is preliminary data.</text>
</comment>
<dbReference type="PANTHER" id="PTHR48207:SF3">
    <property type="entry name" value="SUCCINATE--HYDROXYMETHYLGLUTARATE COA-TRANSFERASE"/>
    <property type="match status" value="1"/>
</dbReference>
<dbReference type="InterPro" id="IPR003673">
    <property type="entry name" value="CoA-Trfase_fam_III"/>
</dbReference>
<dbReference type="InterPro" id="IPR044855">
    <property type="entry name" value="CoA-Trfase_III_dom3_sf"/>
</dbReference>
<sequence>MSGGPLRDIHVLDLSRVLAAPYATMALGELGADVIKVERRPDGDETRQWGPPFVAGESTYFLSANRNKRSIALDLRNPDDQAVVRDLARNWADVVVENFKPRTLERWGLGLESLRQANPRLITASLRGYPAPDDSPGYDFVIQAGSGLMSITGPVDGEPAKVGVAVSDLTAGLFLLNGILAAMYERERTGKGDHVEVSLFGAQLAGLINVAQSYLVTGDPPQRYGNAHAQLAPYQTVRTADGWMALGVGNDSQFQTLCRVLGKREWADDPRFRTNPDRVAHRGALILALESVLQHRTTGEWVAELQAEGVPAGPVRTIPEAIDYAQASGHDLLEEVAHPTAGRYWTIRLPWNFSRSSGSRGMPPPRIDEHRQEILTLVETIRRSQGEEDYRE</sequence>
<dbReference type="InterPro" id="IPR050483">
    <property type="entry name" value="CoA-transferase_III_domain"/>
</dbReference>
<name>A0A7Y0L6E1_9FIRM</name>
<dbReference type="EMBL" id="JABBVZ010000066">
    <property type="protein sequence ID" value="NMP23782.1"/>
    <property type="molecule type" value="Genomic_DNA"/>
</dbReference>
<dbReference type="Gene3D" id="3.40.50.10540">
    <property type="entry name" value="Crotonobetainyl-coa:carnitine coa-transferase, domain 1"/>
    <property type="match status" value="1"/>
</dbReference>
<protein>
    <submittedName>
        <fullName evidence="2">CoA transferase</fullName>
    </submittedName>
</protein>
<dbReference type="InterPro" id="IPR023606">
    <property type="entry name" value="CoA-Trfase_III_dom_1_sf"/>
</dbReference>
<proteinExistence type="predicted"/>
<organism evidence="2 3">
    <name type="scientific">Sulfobacillus harzensis</name>
    <dbReference type="NCBI Taxonomy" id="2729629"/>
    <lineage>
        <taxon>Bacteria</taxon>
        <taxon>Bacillati</taxon>
        <taxon>Bacillota</taxon>
        <taxon>Clostridia</taxon>
        <taxon>Eubacteriales</taxon>
        <taxon>Clostridiales Family XVII. Incertae Sedis</taxon>
        <taxon>Sulfobacillus</taxon>
    </lineage>
</organism>
<gene>
    <name evidence="2" type="ORF">HIJ39_15700</name>
</gene>
<keyword evidence="1 2" id="KW-0808">Transferase</keyword>
<evidence type="ECO:0000313" key="3">
    <source>
        <dbReference type="Proteomes" id="UP000533476"/>
    </source>
</evidence>
<dbReference type="GO" id="GO:0008410">
    <property type="term" value="F:CoA-transferase activity"/>
    <property type="evidence" value="ECO:0007669"/>
    <property type="project" value="TreeGrafter"/>
</dbReference>
<dbReference type="PANTHER" id="PTHR48207">
    <property type="entry name" value="SUCCINATE--HYDROXYMETHYLGLUTARATE COA-TRANSFERASE"/>
    <property type="match status" value="1"/>
</dbReference>
<dbReference type="Gene3D" id="3.30.1540.10">
    <property type="entry name" value="formyl-coa transferase, domain 3"/>
    <property type="match status" value="1"/>
</dbReference>
<dbReference type="RefSeq" id="WP_169101343.1">
    <property type="nucleotide sequence ID" value="NZ_JABBVZ010000066.1"/>
</dbReference>